<feature type="domain" description="Polysaccharide pyruvyl transferase" evidence="1">
    <location>
        <begin position="18"/>
        <end position="297"/>
    </location>
</feature>
<name>A0A927CB06_9BACL</name>
<dbReference type="EMBL" id="JACXJA010000028">
    <property type="protein sequence ID" value="MBD2864360.1"/>
    <property type="molecule type" value="Genomic_DNA"/>
</dbReference>
<evidence type="ECO:0000313" key="3">
    <source>
        <dbReference type="Proteomes" id="UP000639396"/>
    </source>
</evidence>
<gene>
    <name evidence="2" type="ORF">IDH45_20450</name>
</gene>
<organism evidence="2 3">
    <name type="scientific">Paenibacillus oceani</name>
    <dbReference type="NCBI Taxonomy" id="2772510"/>
    <lineage>
        <taxon>Bacteria</taxon>
        <taxon>Bacillati</taxon>
        <taxon>Bacillota</taxon>
        <taxon>Bacilli</taxon>
        <taxon>Bacillales</taxon>
        <taxon>Paenibacillaceae</taxon>
        <taxon>Paenibacillus</taxon>
    </lineage>
</organism>
<keyword evidence="3" id="KW-1185">Reference proteome</keyword>
<dbReference type="Proteomes" id="UP000639396">
    <property type="component" value="Unassembled WGS sequence"/>
</dbReference>
<accession>A0A927CB06</accession>
<dbReference type="RefSeq" id="WP_190929980.1">
    <property type="nucleotide sequence ID" value="NZ_JACXJA010000028.1"/>
</dbReference>
<proteinExistence type="predicted"/>
<evidence type="ECO:0000313" key="2">
    <source>
        <dbReference type="EMBL" id="MBD2864360.1"/>
    </source>
</evidence>
<reference evidence="2" key="1">
    <citation type="submission" date="2020-09" db="EMBL/GenBank/DDBJ databases">
        <title>A novel bacterium of genus Paenibacillus, isolated from South China Sea.</title>
        <authorList>
            <person name="Huang H."/>
            <person name="Mo K."/>
            <person name="Hu Y."/>
        </authorList>
    </citation>
    <scope>NUCLEOTIDE SEQUENCE</scope>
    <source>
        <strain evidence="2">IB182363</strain>
    </source>
</reference>
<protein>
    <submittedName>
        <fullName evidence="2">Polysaccharide pyruvyl transferase family protein</fullName>
    </submittedName>
</protein>
<dbReference type="Pfam" id="PF04230">
    <property type="entry name" value="PS_pyruv_trans"/>
    <property type="match status" value="1"/>
</dbReference>
<comment type="caution">
    <text evidence="2">The sequence shown here is derived from an EMBL/GenBank/DDBJ whole genome shotgun (WGS) entry which is preliminary data.</text>
</comment>
<dbReference type="GO" id="GO:0016740">
    <property type="term" value="F:transferase activity"/>
    <property type="evidence" value="ECO:0007669"/>
    <property type="project" value="UniProtKB-KW"/>
</dbReference>
<dbReference type="AlphaFoldDB" id="A0A927CB06"/>
<keyword evidence="2" id="KW-0808">Transferase</keyword>
<dbReference type="InterPro" id="IPR007345">
    <property type="entry name" value="Polysacch_pyruvyl_Trfase"/>
</dbReference>
<sequence>MKHYTLISTYPENRASANVGDLLIRESEKALIERERGGVAFTTYFREDSLDDYLDEINRTDGILMTFPIRDTPMYPGTFRLVNNLADIRVPIIPMPANWNVYPGDAMSREHVSYSSATREFLHAIASNVSVLPCREYHTMRVLARHGIHNTVMTGDPSWYDPAYFGKPMHRPGKIERLVFSPPLSPFYVTQAKSVMAMLAELYPQAERVCSMHLADSRINLFANKRPSNDASMTEAVAEKNTRIRRYASEYGFEVREVAGDVRKIEFYKACDLHVGYECHAHVSFLRWRRPSVLIAEDARGVGFNYTFGVGGFDGFRRCQNDSPIRSLEGGTSGYCVTVDEYSIAPCDHSVVMQMRQYLAEEASSRFRRYQGVAEFIDETYEQAMAPFLRSLP</sequence>
<evidence type="ECO:0000259" key="1">
    <source>
        <dbReference type="Pfam" id="PF04230"/>
    </source>
</evidence>